<evidence type="ECO:0000313" key="1">
    <source>
        <dbReference type="EMBL" id="VVV02862.1"/>
    </source>
</evidence>
<evidence type="ECO:0008006" key="2">
    <source>
        <dbReference type="Google" id="ProtNLM"/>
    </source>
</evidence>
<organism evidence="1">
    <name type="scientific">Aliivibrio wodanis</name>
    <dbReference type="NCBI Taxonomy" id="80852"/>
    <lineage>
        <taxon>Bacteria</taxon>
        <taxon>Pseudomonadati</taxon>
        <taxon>Pseudomonadota</taxon>
        <taxon>Gammaproteobacteria</taxon>
        <taxon>Vibrionales</taxon>
        <taxon>Vibrionaceae</taxon>
        <taxon>Aliivibrio</taxon>
    </lineage>
</organism>
<dbReference type="PROSITE" id="PS51257">
    <property type="entry name" value="PROKAR_LIPOPROTEIN"/>
    <property type="match status" value="1"/>
</dbReference>
<dbReference type="EMBL" id="LR721750">
    <property type="protein sequence ID" value="VVV02862.1"/>
    <property type="molecule type" value="Genomic_DNA"/>
</dbReference>
<dbReference type="AlphaFoldDB" id="A0A5Q4ZPD5"/>
<sequence length="123" mass="13886">MQKYLLISLCTLLLSGCASQPKQVIASRPLVENVLPSDFQVIPQKYWSVLASKEEKEIEHNNATVRLGRSFISGLGNSCRLLHIKDVATKTEQNRVACYDKEQASWYLTPAIIDKDETEVFSQ</sequence>
<protein>
    <recommendedName>
        <fullName evidence="2">Lipoprotein</fullName>
    </recommendedName>
</protein>
<name>A0A5Q4ZPD5_9GAMM</name>
<proteinExistence type="predicted"/>
<gene>
    <name evidence="1" type="ORF">AW0309160_00187</name>
</gene>
<accession>A0A5Q4ZPD5</accession>
<reference evidence="1" key="1">
    <citation type="submission" date="2019-09" db="EMBL/GenBank/DDBJ databases">
        <authorList>
            <person name="Hjerde E."/>
        </authorList>
    </citation>
    <scope>NUCLEOTIDE SEQUENCE</scope>
    <source>
        <strain evidence="1">06/09/160</strain>
    </source>
</reference>